<keyword evidence="18" id="KW-1185">Reference proteome</keyword>
<comment type="caution">
    <text evidence="17">The sequence shown here is derived from an EMBL/GenBank/DDBJ whole genome shotgun (WGS) entry which is preliminary data.</text>
</comment>
<dbReference type="AlphaFoldDB" id="A0AAN6WQ64"/>
<dbReference type="GO" id="GO:0005524">
    <property type="term" value="F:ATP binding"/>
    <property type="evidence" value="ECO:0007669"/>
    <property type="project" value="UniProtKB-UniRule"/>
</dbReference>
<reference evidence="17" key="2">
    <citation type="submission" date="2023-05" db="EMBL/GenBank/DDBJ databases">
        <authorList>
            <consortium name="Lawrence Berkeley National Laboratory"/>
            <person name="Steindorff A."/>
            <person name="Hensen N."/>
            <person name="Bonometti L."/>
            <person name="Westerberg I."/>
            <person name="Brannstrom I.O."/>
            <person name="Guillou S."/>
            <person name="Cros-Aarteil S."/>
            <person name="Calhoun S."/>
            <person name="Haridas S."/>
            <person name="Kuo A."/>
            <person name="Mondo S."/>
            <person name="Pangilinan J."/>
            <person name="Riley R."/>
            <person name="Labutti K."/>
            <person name="Andreopoulos B."/>
            <person name="Lipzen A."/>
            <person name="Chen C."/>
            <person name="Yanf M."/>
            <person name="Daum C."/>
            <person name="Ng V."/>
            <person name="Clum A."/>
            <person name="Ohm R."/>
            <person name="Martin F."/>
            <person name="Silar P."/>
            <person name="Natvig D."/>
            <person name="Lalanne C."/>
            <person name="Gautier V."/>
            <person name="Ament-Velasquez S.L."/>
            <person name="Kruys A."/>
            <person name="Hutchinson M.I."/>
            <person name="Powell A.J."/>
            <person name="Barry K."/>
            <person name="Miller A.N."/>
            <person name="Grigoriev I.V."/>
            <person name="Debuchy R."/>
            <person name="Gladieux P."/>
            <person name="Thoren M.H."/>
            <person name="Johannesson H."/>
        </authorList>
    </citation>
    <scope>NUCLEOTIDE SEQUENCE</scope>
    <source>
        <strain evidence="17">PSN309</strain>
    </source>
</reference>
<dbReference type="EMBL" id="MU864442">
    <property type="protein sequence ID" value="KAK4185698.1"/>
    <property type="molecule type" value="Genomic_DNA"/>
</dbReference>
<dbReference type="Gene3D" id="3.30.230.10">
    <property type="match status" value="1"/>
</dbReference>
<evidence type="ECO:0000313" key="18">
    <source>
        <dbReference type="Proteomes" id="UP001302126"/>
    </source>
</evidence>
<evidence type="ECO:0000256" key="14">
    <source>
        <dbReference type="ARBA" id="ARBA00029326"/>
    </source>
</evidence>
<dbReference type="EC" id="2.7.4.2" evidence="3 15"/>
<feature type="domain" description="GHMP kinase N-terminal" evidence="16">
    <location>
        <begin position="163"/>
        <end position="229"/>
    </location>
</feature>
<evidence type="ECO:0000256" key="13">
    <source>
        <dbReference type="ARBA" id="ARBA00023221"/>
    </source>
</evidence>
<dbReference type="PIRSF" id="PIRSF017288">
    <property type="entry name" value="PMK_GHMP_euk"/>
    <property type="match status" value="1"/>
</dbReference>
<keyword evidence="6" id="KW-0547">Nucleotide-binding</keyword>
<keyword evidence="11 15" id="KW-0443">Lipid metabolism</keyword>
<evidence type="ECO:0000256" key="8">
    <source>
        <dbReference type="ARBA" id="ARBA00022840"/>
    </source>
</evidence>
<evidence type="ECO:0000256" key="5">
    <source>
        <dbReference type="ARBA" id="ARBA00022679"/>
    </source>
</evidence>
<keyword evidence="9 15" id="KW-0752">Steroid biosynthesis</keyword>
<keyword evidence="12" id="KW-1207">Sterol metabolism</keyword>
<evidence type="ECO:0000256" key="3">
    <source>
        <dbReference type="ARBA" id="ARBA00012958"/>
    </source>
</evidence>
<evidence type="ECO:0000256" key="2">
    <source>
        <dbReference type="ARBA" id="ARBA00006495"/>
    </source>
</evidence>
<dbReference type="InterPro" id="IPR036554">
    <property type="entry name" value="GHMP_kinase_C_sf"/>
</dbReference>
<evidence type="ECO:0000256" key="10">
    <source>
        <dbReference type="ARBA" id="ARBA00023011"/>
    </source>
</evidence>
<dbReference type="PANTHER" id="PTHR31814:SF2">
    <property type="entry name" value="PHOSPHOMEVALONATE KINASE"/>
    <property type="match status" value="1"/>
</dbReference>
<organism evidence="17 18">
    <name type="scientific">Podospora australis</name>
    <dbReference type="NCBI Taxonomy" id="1536484"/>
    <lineage>
        <taxon>Eukaryota</taxon>
        <taxon>Fungi</taxon>
        <taxon>Dikarya</taxon>
        <taxon>Ascomycota</taxon>
        <taxon>Pezizomycotina</taxon>
        <taxon>Sordariomycetes</taxon>
        <taxon>Sordariomycetidae</taxon>
        <taxon>Sordariales</taxon>
        <taxon>Podosporaceae</taxon>
        <taxon>Podospora</taxon>
    </lineage>
</organism>
<comment type="catalytic activity">
    <reaction evidence="14">
        <text>(R)-5-phosphomevalonate + ATP = (R)-5-diphosphomevalonate + ADP</text>
        <dbReference type="Rhea" id="RHEA:16341"/>
        <dbReference type="ChEBI" id="CHEBI:30616"/>
        <dbReference type="ChEBI" id="CHEBI:57557"/>
        <dbReference type="ChEBI" id="CHEBI:58146"/>
        <dbReference type="ChEBI" id="CHEBI:456216"/>
        <dbReference type="EC" id="2.7.4.2"/>
    </reaction>
    <physiologicalReaction direction="left-to-right" evidence="14">
        <dbReference type="Rhea" id="RHEA:16342"/>
    </physiologicalReaction>
</comment>
<sequence length="447" mass="47862">MAIGKSHVVSAPGKVLLAGGYIVLDRDYTGLVFGLSARINVASQEIHPINGVHLAEISVESPQFDNDSWVYGYMPVGNKGGVKVTQLDPGSKPFKPNHFVETTLAYCLSYIATRGPKPDPSRIKPARFTILADNDYYSQPESLSSTTKKRRFAHLGETISKANKTGLGSSAALVTALTGAILSQYLPLSEFDLSTAQGKATLHNLAQAAHCAAQGKIGSGFDVASAVYGSCIYRRFSPSILSSIPPPGDKSFGQAVVDVVDSPTLWDQEIGKEATDLPKGYAIRMVDVTGGTATVSMVKTVNAWRASHKEEADTLFRRVEDQMKVLASALKEGKAEEEIREAMAPVRKLMKKMGDESGAPIEPDSQTKLLDELEQIEGVVGSVVPGAGGYDAAALVVRDDAATEKRIKDFLTEYSAREGVTAKLLGVLGEVEGARVEGWDVADWETL</sequence>
<protein>
    <recommendedName>
        <fullName evidence="3 15">Phosphomevalonate kinase</fullName>
        <ecNumber evidence="3 15">2.7.4.2</ecNumber>
    </recommendedName>
</protein>
<evidence type="ECO:0000256" key="11">
    <source>
        <dbReference type="ARBA" id="ARBA00023098"/>
    </source>
</evidence>
<dbReference type="InterPro" id="IPR014721">
    <property type="entry name" value="Ribsml_uS5_D2-typ_fold_subgr"/>
</dbReference>
<dbReference type="Pfam" id="PF00288">
    <property type="entry name" value="GHMP_kinases_N"/>
    <property type="match status" value="1"/>
</dbReference>
<dbReference type="InterPro" id="IPR020568">
    <property type="entry name" value="Ribosomal_Su5_D2-typ_SF"/>
</dbReference>
<gene>
    <name evidence="17" type="ORF">QBC35DRAFT_438861</name>
</gene>
<dbReference type="InterPro" id="IPR006204">
    <property type="entry name" value="GHMP_kinase_N_dom"/>
</dbReference>
<name>A0AAN6WQ64_9PEZI</name>
<evidence type="ECO:0000256" key="1">
    <source>
        <dbReference type="ARBA" id="ARBA00005017"/>
    </source>
</evidence>
<evidence type="ECO:0000256" key="15">
    <source>
        <dbReference type="PIRNR" id="PIRNR017288"/>
    </source>
</evidence>
<keyword evidence="13 15" id="KW-0753">Steroid metabolism</keyword>
<dbReference type="SUPFAM" id="SSF54211">
    <property type="entry name" value="Ribosomal protein S5 domain 2-like"/>
    <property type="match status" value="1"/>
</dbReference>
<dbReference type="PANTHER" id="PTHR31814">
    <property type="match status" value="1"/>
</dbReference>
<evidence type="ECO:0000256" key="4">
    <source>
        <dbReference type="ARBA" id="ARBA00022516"/>
    </source>
</evidence>
<accession>A0AAN6WQ64</accession>
<dbReference type="Gene3D" id="3.30.70.890">
    <property type="entry name" value="GHMP kinase, C-terminal domain"/>
    <property type="match status" value="1"/>
</dbReference>
<evidence type="ECO:0000256" key="7">
    <source>
        <dbReference type="ARBA" id="ARBA00022777"/>
    </source>
</evidence>
<evidence type="ECO:0000256" key="12">
    <source>
        <dbReference type="ARBA" id="ARBA00023166"/>
    </source>
</evidence>
<keyword evidence="8" id="KW-0067">ATP-binding</keyword>
<keyword evidence="10" id="KW-0756">Sterol biosynthesis</keyword>
<dbReference type="GO" id="GO:0019287">
    <property type="term" value="P:isopentenyl diphosphate biosynthetic process, mevalonate pathway"/>
    <property type="evidence" value="ECO:0007669"/>
    <property type="project" value="UniProtKB-UniRule"/>
</dbReference>
<dbReference type="InterPro" id="IPR035102">
    <property type="entry name" value="Phosphomevalonate_kinase"/>
</dbReference>
<reference evidence="17" key="1">
    <citation type="journal article" date="2023" name="Mol. Phylogenet. Evol.">
        <title>Genome-scale phylogeny and comparative genomics of the fungal order Sordariales.</title>
        <authorList>
            <person name="Hensen N."/>
            <person name="Bonometti L."/>
            <person name="Westerberg I."/>
            <person name="Brannstrom I.O."/>
            <person name="Guillou S."/>
            <person name="Cros-Aarteil S."/>
            <person name="Calhoun S."/>
            <person name="Haridas S."/>
            <person name="Kuo A."/>
            <person name="Mondo S."/>
            <person name="Pangilinan J."/>
            <person name="Riley R."/>
            <person name="LaButti K."/>
            <person name="Andreopoulos B."/>
            <person name="Lipzen A."/>
            <person name="Chen C."/>
            <person name="Yan M."/>
            <person name="Daum C."/>
            <person name="Ng V."/>
            <person name="Clum A."/>
            <person name="Steindorff A."/>
            <person name="Ohm R.A."/>
            <person name="Martin F."/>
            <person name="Silar P."/>
            <person name="Natvig D.O."/>
            <person name="Lalanne C."/>
            <person name="Gautier V."/>
            <person name="Ament-Velasquez S.L."/>
            <person name="Kruys A."/>
            <person name="Hutchinson M.I."/>
            <person name="Powell A.J."/>
            <person name="Barry K."/>
            <person name="Miller A.N."/>
            <person name="Grigoriev I.V."/>
            <person name="Debuchy R."/>
            <person name="Gladieux P."/>
            <person name="Hiltunen Thoren M."/>
            <person name="Johannesson H."/>
        </authorList>
    </citation>
    <scope>NUCLEOTIDE SEQUENCE</scope>
    <source>
        <strain evidence="17">PSN309</strain>
    </source>
</reference>
<evidence type="ECO:0000256" key="6">
    <source>
        <dbReference type="ARBA" id="ARBA00022741"/>
    </source>
</evidence>
<evidence type="ECO:0000256" key="9">
    <source>
        <dbReference type="ARBA" id="ARBA00022955"/>
    </source>
</evidence>
<comment type="pathway">
    <text evidence="1 15">Isoprenoid biosynthesis; isopentenyl diphosphate biosynthesis via mevalonate pathway; isopentenyl diphosphate from (R)-mevalonate: step 2/3.</text>
</comment>
<comment type="similarity">
    <text evidence="2 15">Belongs to the GHMP kinase family. Mevalonate kinase subfamily.</text>
</comment>
<dbReference type="GO" id="GO:0005777">
    <property type="term" value="C:peroxisome"/>
    <property type="evidence" value="ECO:0007669"/>
    <property type="project" value="TreeGrafter"/>
</dbReference>
<dbReference type="InterPro" id="IPR016005">
    <property type="entry name" value="Erg8"/>
</dbReference>
<keyword evidence="5 15" id="KW-0808">Transferase</keyword>
<evidence type="ECO:0000313" key="17">
    <source>
        <dbReference type="EMBL" id="KAK4185698.1"/>
    </source>
</evidence>
<evidence type="ECO:0000259" key="16">
    <source>
        <dbReference type="Pfam" id="PF00288"/>
    </source>
</evidence>
<proteinExistence type="inferred from homology"/>
<dbReference type="GO" id="GO:0006696">
    <property type="term" value="P:ergosterol biosynthetic process"/>
    <property type="evidence" value="ECO:0007669"/>
    <property type="project" value="TreeGrafter"/>
</dbReference>
<keyword evidence="7 15" id="KW-0418">Kinase</keyword>
<dbReference type="GO" id="GO:0010142">
    <property type="term" value="P:farnesyl diphosphate biosynthetic process, mevalonate pathway"/>
    <property type="evidence" value="ECO:0007669"/>
    <property type="project" value="TreeGrafter"/>
</dbReference>
<dbReference type="GO" id="GO:0004631">
    <property type="term" value="F:phosphomevalonate kinase activity"/>
    <property type="evidence" value="ECO:0007669"/>
    <property type="project" value="UniProtKB-UniRule"/>
</dbReference>
<keyword evidence="4 15" id="KW-0444">Lipid biosynthesis</keyword>
<dbReference type="Proteomes" id="UP001302126">
    <property type="component" value="Unassembled WGS sequence"/>
</dbReference>